<dbReference type="EMBL" id="CP122537">
    <property type="protein sequence ID" value="WGH78127.1"/>
    <property type="molecule type" value="Genomic_DNA"/>
</dbReference>
<dbReference type="Proteomes" id="UP001243420">
    <property type="component" value="Chromosome"/>
</dbReference>
<dbReference type="PANTHER" id="PTHR47623">
    <property type="entry name" value="OS09G0287300 PROTEIN"/>
    <property type="match status" value="1"/>
</dbReference>
<evidence type="ECO:0000313" key="1">
    <source>
        <dbReference type="EMBL" id="WGH78127.1"/>
    </source>
</evidence>
<reference evidence="1 2" key="1">
    <citation type="submission" date="2023-04" db="EMBL/GenBank/DDBJ databases">
        <title>Jannaschia ovalis sp. nov., a marine bacterium isolated from sea tidal flat.</title>
        <authorList>
            <person name="Kwon D.Y."/>
            <person name="Kim J.-J."/>
        </authorList>
    </citation>
    <scope>NUCLEOTIDE SEQUENCE [LARGE SCALE GENOMIC DNA]</scope>
    <source>
        <strain evidence="1 2">GRR-S6-38</strain>
    </source>
</reference>
<dbReference type="SUPFAM" id="SSF53254">
    <property type="entry name" value="Phosphoglycerate mutase-like"/>
    <property type="match status" value="1"/>
</dbReference>
<dbReference type="CDD" id="cd07067">
    <property type="entry name" value="HP_PGM_like"/>
    <property type="match status" value="1"/>
</dbReference>
<sequence>MKLIFLRHAHAKHGGVDFDRPLKRAGHDEAARLGQWLRAQDHVPTRILCSAARRTRETAAALDLPAAEIAYRDDLYGATATKIDTLATPAPGETLMIVAHNPGICEAAHAALRRPPDHLRFAAFPPCACLVVDAADGLPGRCLAFVVPGDF</sequence>
<dbReference type="GO" id="GO:0016853">
    <property type="term" value="F:isomerase activity"/>
    <property type="evidence" value="ECO:0007669"/>
    <property type="project" value="UniProtKB-KW"/>
</dbReference>
<dbReference type="Pfam" id="PF00300">
    <property type="entry name" value="His_Phos_1"/>
    <property type="match status" value="1"/>
</dbReference>
<dbReference type="PANTHER" id="PTHR47623:SF1">
    <property type="entry name" value="OS09G0287300 PROTEIN"/>
    <property type="match status" value="1"/>
</dbReference>
<evidence type="ECO:0000313" key="2">
    <source>
        <dbReference type="Proteomes" id="UP001243420"/>
    </source>
</evidence>
<proteinExistence type="predicted"/>
<gene>
    <name evidence="1" type="ORF">P8627_13980</name>
</gene>
<dbReference type="Gene3D" id="3.40.50.1240">
    <property type="entry name" value="Phosphoglycerate mutase-like"/>
    <property type="match status" value="1"/>
</dbReference>
<dbReference type="EC" id="5.4.-.-" evidence="1"/>
<name>A0ABY8L9U5_9RHOB</name>
<dbReference type="InterPro" id="IPR013078">
    <property type="entry name" value="His_Pase_superF_clade-1"/>
</dbReference>
<protein>
    <submittedName>
        <fullName evidence="1">Phosphoglycerate mutase family protein</fullName>
        <ecNumber evidence="1">5.4.-.-</ecNumber>
    </submittedName>
</protein>
<keyword evidence="1" id="KW-0413">Isomerase</keyword>
<dbReference type="RefSeq" id="WP_279964819.1">
    <property type="nucleotide sequence ID" value="NZ_CP122537.1"/>
</dbReference>
<accession>A0ABY8L9U5</accession>
<dbReference type="InterPro" id="IPR029033">
    <property type="entry name" value="His_PPase_superfam"/>
</dbReference>
<keyword evidence="2" id="KW-1185">Reference proteome</keyword>
<organism evidence="1 2">
    <name type="scientific">Jannaschia ovalis</name>
    <dbReference type="NCBI Taxonomy" id="3038773"/>
    <lineage>
        <taxon>Bacteria</taxon>
        <taxon>Pseudomonadati</taxon>
        <taxon>Pseudomonadota</taxon>
        <taxon>Alphaproteobacteria</taxon>
        <taxon>Rhodobacterales</taxon>
        <taxon>Roseobacteraceae</taxon>
        <taxon>Jannaschia</taxon>
    </lineage>
</organism>